<dbReference type="Gene3D" id="3.40.50.1820">
    <property type="entry name" value="alpha/beta hydrolase"/>
    <property type="match status" value="1"/>
</dbReference>
<dbReference type="Proteomes" id="UP001200642">
    <property type="component" value="Unassembled WGS sequence"/>
</dbReference>
<keyword evidence="3" id="KW-0378">Hydrolase</keyword>
<dbReference type="PANTHER" id="PTHR22946">
    <property type="entry name" value="DIENELACTONE HYDROLASE DOMAIN-CONTAINING PROTEIN-RELATED"/>
    <property type="match status" value="1"/>
</dbReference>
<dbReference type="EMBL" id="JAIRBC010000004">
    <property type="protein sequence ID" value="MCG2459800.1"/>
    <property type="molecule type" value="Genomic_DNA"/>
</dbReference>
<organism evidence="5 6">
    <name type="scientific">Cerina litoralis</name>
    <dbReference type="NCBI Taxonomy" id="2874477"/>
    <lineage>
        <taxon>Bacteria</taxon>
        <taxon>Pseudomonadati</taxon>
        <taxon>Bacteroidota</taxon>
        <taxon>Flavobacteriia</taxon>
        <taxon>Flavobacteriales</taxon>
        <taxon>Flavobacteriaceae</taxon>
        <taxon>Cerina</taxon>
    </lineage>
</organism>
<dbReference type="AlphaFoldDB" id="A0AAE3ERJ5"/>
<accession>A0AAE3ERJ5</accession>
<dbReference type="InterPro" id="IPR054579">
    <property type="entry name" value="GCE-like_dom"/>
</dbReference>
<keyword evidence="1" id="KW-0719">Serine esterase</keyword>
<comment type="caution">
    <text evidence="5">The sequence shown here is derived from an EMBL/GenBank/DDBJ whole genome shotgun (WGS) entry which is preliminary data.</text>
</comment>
<name>A0AAE3ERJ5_9FLAO</name>
<keyword evidence="6" id="KW-1185">Reference proteome</keyword>
<proteinExistence type="predicted"/>
<feature type="domain" description="4-O-methyl-glucuronoyl methylesterase-like" evidence="4">
    <location>
        <begin position="204"/>
        <end position="352"/>
    </location>
</feature>
<sequence length="400" mass="44630">MTNYDESKVPTFKLPDALTTFDGDKIGTAQEWNEIRRPELYSFFETQVYGKVPEKLDISGTKVLERSGNALNGKATRRQVQLTFNHKGQILSFVILLYLPKNVDKAPIFLGYNFFGNHTVSTDTDIIVPKAWTRNSESLGITDHTPSESARGVRSNRWPIEKLIDAGHGLATIYYGEVAPDRDDYEDGVQPLLYGDGQNKPKPDEWGKIAAWAWGYGRALDYLENQADIDASRIVVFGHSRLGKAALWAGATDARFAGVISNDSGCGGAALSKRKFGETIGKINASFPLWFCENFKNYNNNEEALPVDQHELLALIAPRPLYVASAVDDRWADPRGEFLSAYYATEVFALFGINGIGSKEMPKPNAPVGSTVSYHIRTGKHDVTDYDWEQYIIWADAWVK</sequence>
<evidence type="ECO:0000313" key="6">
    <source>
        <dbReference type="Proteomes" id="UP001200642"/>
    </source>
</evidence>
<evidence type="ECO:0000256" key="3">
    <source>
        <dbReference type="ARBA" id="ARBA00022801"/>
    </source>
</evidence>
<evidence type="ECO:0000256" key="1">
    <source>
        <dbReference type="ARBA" id="ARBA00022487"/>
    </source>
</evidence>
<evidence type="ECO:0000313" key="5">
    <source>
        <dbReference type="EMBL" id="MCG2459800.1"/>
    </source>
</evidence>
<dbReference type="RefSeq" id="WP_317900946.1">
    <property type="nucleotide sequence ID" value="NZ_JAIRBC010000004.1"/>
</dbReference>
<dbReference type="SUPFAM" id="SSF53474">
    <property type="entry name" value="alpha/beta-Hydrolases"/>
    <property type="match status" value="1"/>
</dbReference>
<dbReference type="InterPro" id="IPR029058">
    <property type="entry name" value="AB_hydrolase_fold"/>
</dbReference>
<protein>
    <submittedName>
        <fullName evidence="5">Acetylxylan esterase</fullName>
    </submittedName>
</protein>
<gene>
    <name evidence="5" type="ORF">K8352_03495</name>
</gene>
<dbReference type="PANTHER" id="PTHR22946:SF9">
    <property type="entry name" value="POLYKETIDE TRANSFERASE AF380"/>
    <property type="match status" value="1"/>
</dbReference>
<dbReference type="InterPro" id="IPR050261">
    <property type="entry name" value="FrsA_esterase"/>
</dbReference>
<evidence type="ECO:0000259" key="4">
    <source>
        <dbReference type="Pfam" id="PF22244"/>
    </source>
</evidence>
<keyword evidence="2" id="KW-0732">Signal</keyword>
<evidence type="ECO:0000256" key="2">
    <source>
        <dbReference type="ARBA" id="ARBA00022729"/>
    </source>
</evidence>
<reference evidence="5" key="1">
    <citation type="submission" date="2023-02" db="EMBL/GenBank/DDBJ databases">
        <title>Genome of Flavobacteriaceae gen. nov. sp. strain F89.</title>
        <authorList>
            <person name="Wang Y."/>
        </authorList>
    </citation>
    <scope>NUCLEOTIDE SEQUENCE</scope>
    <source>
        <strain evidence="5">F89</strain>
    </source>
</reference>
<dbReference type="GO" id="GO:0052689">
    <property type="term" value="F:carboxylic ester hydrolase activity"/>
    <property type="evidence" value="ECO:0007669"/>
    <property type="project" value="UniProtKB-KW"/>
</dbReference>
<dbReference type="Pfam" id="PF22244">
    <property type="entry name" value="GCE_fung"/>
    <property type="match status" value="1"/>
</dbReference>